<dbReference type="EMBL" id="CAVMJV010000012">
    <property type="protein sequence ID" value="CAK5047067.1"/>
    <property type="molecule type" value="Genomic_DNA"/>
</dbReference>
<sequence>MNGKIAANILLFVLLNLLINTLMAKETCHDGTKCDNVCCNYSKMNKYYCCTTVSACITHNGKCAPTNGIMPLLAGEKN</sequence>
<organism evidence="1 2">
    <name type="scientific">Meloidogyne enterolobii</name>
    <name type="common">Root-knot nematode worm</name>
    <name type="synonym">Meloidogyne mayaguensis</name>
    <dbReference type="NCBI Taxonomy" id="390850"/>
    <lineage>
        <taxon>Eukaryota</taxon>
        <taxon>Metazoa</taxon>
        <taxon>Ecdysozoa</taxon>
        <taxon>Nematoda</taxon>
        <taxon>Chromadorea</taxon>
        <taxon>Rhabditida</taxon>
        <taxon>Tylenchina</taxon>
        <taxon>Tylenchomorpha</taxon>
        <taxon>Tylenchoidea</taxon>
        <taxon>Meloidogynidae</taxon>
        <taxon>Meloidogyninae</taxon>
        <taxon>Meloidogyne</taxon>
    </lineage>
</organism>
<name>A0ACB0YHA9_MELEN</name>
<comment type="caution">
    <text evidence="1">The sequence shown here is derived from an EMBL/GenBank/DDBJ whole genome shotgun (WGS) entry which is preliminary data.</text>
</comment>
<keyword evidence="2" id="KW-1185">Reference proteome</keyword>
<evidence type="ECO:0000313" key="2">
    <source>
        <dbReference type="Proteomes" id="UP001497535"/>
    </source>
</evidence>
<gene>
    <name evidence="1" type="ORF">MENTE1834_LOCUS12278</name>
</gene>
<dbReference type="Proteomes" id="UP001497535">
    <property type="component" value="Unassembled WGS sequence"/>
</dbReference>
<evidence type="ECO:0000313" key="1">
    <source>
        <dbReference type="EMBL" id="CAK5047067.1"/>
    </source>
</evidence>
<accession>A0ACB0YHA9</accession>
<reference evidence="1" key="1">
    <citation type="submission" date="2023-11" db="EMBL/GenBank/DDBJ databases">
        <authorList>
            <person name="Poullet M."/>
        </authorList>
    </citation>
    <scope>NUCLEOTIDE SEQUENCE</scope>
    <source>
        <strain evidence="1">E1834</strain>
    </source>
</reference>
<proteinExistence type="predicted"/>
<protein>
    <submittedName>
        <fullName evidence="1">Uncharacterized protein</fullName>
    </submittedName>
</protein>